<keyword evidence="2" id="KW-1185">Reference proteome</keyword>
<dbReference type="EMBL" id="NHTK01000333">
    <property type="protein sequence ID" value="PPR07810.1"/>
    <property type="molecule type" value="Genomic_DNA"/>
</dbReference>
<dbReference type="Proteomes" id="UP000284842">
    <property type="component" value="Unassembled WGS sequence"/>
</dbReference>
<dbReference type="AlphaFoldDB" id="A0A409YXT4"/>
<evidence type="ECO:0000313" key="2">
    <source>
        <dbReference type="Proteomes" id="UP000284842"/>
    </source>
</evidence>
<organism evidence="1 2">
    <name type="scientific">Panaeolus cyanescens</name>
    <dbReference type="NCBI Taxonomy" id="181874"/>
    <lineage>
        <taxon>Eukaryota</taxon>
        <taxon>Fungi</taxon>
        <taxon>Dikarya</taxon>
        <taxon>Basidiomycota</taxon>
        <taxon>Agaricomycotina</taxon>
        <taxon>Agaricomycetes</taxon>
        <taxon>Agaricomycetidae</taxon>
        <taxon>Agaricales</taxon>
        <taxon>Agaricineae</taxon>
        <taxon>Galeropsidaceae</taxon>
        <taxon>Panaeolus</taxon>
    </lineage>
</organism>
<evidence type="ECO:0000313" key="1">
    <source>
        <dbReference type="EMBL" id="PPR07810.1"/>
    </source>
</evidence>
<protein>
    <submittedName>
        <fullName evidence="1">Uncharacterized protein</fullName>
    </submittedName>
</protein>
<reference evidence="1 2" key="1">
    <citation type="journal article" date="2018" name="Evol. Lett.">
        <title>Horizontal gene cluster transfer increased hallucinogenic mushroom diversity.</title>
        <authorList>
            <person name="Reynolds H.T."/>
            <person name="Vijayakumar V."/>
            <person name="Gluck-Thaler E."/>
            <person name="Korotkin H.B."/>
            <person name="Matheny P.B."/>
            <person name="Slot J.C."/>
        </authorList>
    </citation>
    <scope>NUCLEOTIDE SEQUENCE [LARGE SCALE GENOMIC DNA]</scope>
    <source>
        <strain evidence="1 2">2629</strain>
    </source>
</reference>
<accession>A0A409YXT4</accession>
<dbReference type="SUPFAM" id="SSF56973">
    <property type="entry name" value="Aerolisin/ETX pore-forming domain"/>
    <property type="match status" value="1"/>
</dbReference>
<name>A0A409YXT4_9AGAR</name>
<dbReference type="OrthoDB" id="3678961at2759"/>
<proteinExistence type="predicted"/>
<dbReference type="InParanoid" id="A0A409YXT4"/>
<comment type="caution">
    <text evidence="1">The sequence shown here is derived from an EMBL/GenBank/DDBJ whole genome shotgun (WGS) entry which is preliminary data.</text>
</comment>
<sequence length="238" mass="26448">MSIAPTMQNIAARAGPGPGFEFLVYKPKVLPAIVYSARQTIYNKPGDEALYGIVKRELEAMNWIQRIAWKNTSKAQQTYEYSFATSLKIIQGDEISMGFNMGASYEGMSMGFEFGTKTFKNTETTQSTTITVKVNVPPQSQVVFYQKRYDFRDNTTFVVDAWGQEWNVGPFGGYSPLTTKTSTTQIMAEEYFTSTKPLANGPGKMAVKTVTAAPVAATTRKRENVTERAKSFIASLKI</sequence>
<gene>
    <name evidence="1" type="ORF">CVT24_002882</name>
</gene>